<gene>
    <name evidence="3" type="ORF">HF685_05330</name>
</gene>
<protein>
    <submittedName>
        <fullName evidence="3">SDR family oxidoreductase</fullName>
    </submittedName>
</protein>
<dbReference type="InterPro" id="IPR036291">
    <property type="entry name" value="NAD(P)-bd_dom_sf"/>
</dbReference>
<dbReference type="PANTHER" id="PTHR43008:SF4">
    <property type="entry name" value="CHAIN DEHYDROGENASE, PUTATIVE (AFU_ORTHOLOGUE AFUA_4G08710)-RELATED"/>
    <property type="match status" value="1"/>
</dbReference>
<dbReference type="AlphaFoldDB" id="A0A6H2DLZ1"/>
<dbReference type="PROSITE" id="PS51257">
    <property type="entry name" value="PROKAR_LIPOPROTEIN"/>
    <property type="match status" value="1"/>
</dbReference>
<dbReference type="Proteomes" id="UP000501600">
    <property type="component" value="Chromosome"/>
</dbReference>
<evidence type="ECO:0000313" key="3">
    <source>
        <dbReference type="EMBL" id="QJB68771.1"/>
    </source>
</evidence>
<dbReference type="Pfam" id="PF13561">
    <property type="entry name" value="adh_short_C2"/>
    <property type="match status" value="1"/>
</dbReference>
<dbReference type="EMBL" id="CP051217">
    <property type="protein sequence ID" value="QJB68771.1"/>
    <property type="molecule type" value="Genomic_DNA"/>
</dbReference>
<dbReference type="Pfam" id="PF00106">
    <property type="entry name" value="adh_short"/>
    <property type="match status" value="1"/>
</dbReference>
<evidence type="ECO:0000256" key="1">
    <source>
        <dbReference type="ARBA" id="ARBA00006484"/>
    </source>
</evidence>
<keyword evidence="4" id="KW-1185">Reference proteome</keyword>
<accession>A0A6H2DLZ1</accession>
<keyword evidence="2" id="KW-0560">Oxidoreductase</keyword>
<comment type="similarity">
    <text evidence="1">Belongs to the short-chain dehydrogenases/reductases (SDR) family.</text>
</comment>
<sequence>MKAVVSGSASGIGGCVKARLEKDGYEVIGIDLKSAEIEADLSTAEGRKAAIDGALEKSGGQIDVLVLAAGLGGHLDDGQLVARVNYYGAVELLDGFKDALARSKARVVVISSNSAQMGMDPNNDLAKALLDGTEDEAMAVVGSNHAAMTYGISKHAVARAIRRRAAEYGQAGIRLNAIAPGMTETPMFRGQQTIRKSAKALTLFQFHKAGLQHPMK</sequence>
<dbReference type="KEGG" id="phao:HF685_05330"/>
<dbReference type="SUPFAM" id="SSF51735">
    <property type="entry name" value="NAD(P)-binding Rossmann-fold domains"/>
    <property type="match status" value="1"/>
</dbReference>
<organism evidence="3 4">
    <name type="scientific">Parasphingorhabdus halotolerans</name>
    <dbReference type="NCBI Taxonomy" id="2725558"/>
    <lineage>
        <taxon>Bacteria</taxon>
        <taxon>Pseudomonadati</taxon>
        <taxon>Pseudomonadota</taxon>
        <taxon>Alphaproteobacteria</taxon>
        <taxon>Sphingomonadales</taxon>
        <taxon>Sphingomonadaceae</taxon>
        <taxon>Parasphingorhabdus</taxon>
    </lineage>
</organism>
<dbReference type="PRINTS" id="PR00081">
    <property type="entry name" value="GDHRDH"/>
</dbReference>
<dbReference type="PANTHER" id="PTHR43008">
    <property type="entry name" value="BENZIL REDUCTASE"/>
    <property type="match status" value="1"/>
</dbReference>
<reference evidence="3 4" key="1">
    <citation type="submission" date="2020-04" db="EMBL/GenBank/DDBJ databases">
        <title>Genome sequence for Sphingorhabdus sp. strain M1.</title>
        <authorList>
            <person name="Park S.-J."/>
        </authorList>
    </citation>
    <scope>NUCLEOTIDE SEQUENCE [LARGE SCALE GENOMIC DNA]</scope>
    <source>
        <strain evidence="3 4">JK6</strain>
    </source>
</reference>
<dbReference type="InterPro" id="IPR002347">
    <property type="entry name" value="SDR_fam"/>
</dbReference>
<proteinExistence type="inferred from homology"/>
<evidence type="ECO:0000313" key="4">
    <source>
        <dbReference type="Proteomes" id="UP000501600"/>
    </source>
</evidence>
<dbReference type="GO" id="GO:0050664">
    <property type="term" value="F:oxidoreductase activity, acting on NAD(P)H, oxygen as acceptor"/>
    <property type="evidence" value="ECO:0007669"/>
    <property type="project" value="TreeGrafter"/>
</dbReference>
<dbReference type="Gene3D" id="3.40.50.720">
    <property type="entry name" value="NAD(P)-binding Rossmann-like Domain"/>
    <property type="match status" value="1"/>
</dbReference>
<evidence type="ECO:0000256" key="2">
    <source>
        <dbReference type="ARBA" id="ARBA00023002"/>
    </source>
</evidence>
<name>A0A6H2DLZ1_9SPHN</name>